<sequence>MEVEILLDVDEVKPEDLPQVEQRFRKWYDEGSEARYGRHRFEYLQELDKPFRYQVDFGQADPTRALQHLHGKLFPYGVKVFVHFLH</sequence>
<protein>
    <submittedName>
        <fullName evidence="1">Uncharacterized protein</fullName>
    </submittedName>
</protein>
<dbReference type="KEGG" id="dak:DaAHT2_1916"/>
<dbReference type="EMBL" id="CP001940">
    <property type="protein sequence ID" value="ADH86596.1"/>
    <property type="molecule type" value="Genomic_DNA"/>
</dbReference>
<dbReference type="OrthoDB" id="9856473at2"/>
<gene>
    <name evidence="1" type="ordered locus">DaAHT2_1916</name>
</gene>
<reference evidence="2" key="1">
    <citation type="submission" date="2010-02" db="EMBL/GenBank/DDBJ databases">
        <title>Complete sequence of Desulfurivibrio alkaliphilus AHT2.</title>
        <authorList>
            <consortium name="US DOE Joint Genome Institute"/>
            <person name="Pitluck S."/>
            <person name="Chertkov O."/>
            <person name="Detter J.C."/>
            <person name="Han C."/>
            <person name="Tapia R."/>
            <person name="Larimer F."/>
            <person name="Land M."/>
            <person name="Hauser L."/>
            <person name="Kyrpides N."/>
            <person name="Mikhailova N."/>
            <person name="Sorokin D.Y."/>
            <person name="Muyzer G."/>
            <person name="Woyke T."/>
        </authorList>
    </citation>
    <scope>NUCLEOTIDE SEQUENCE [LARGE SCALE GENOMIC DNA]</scope>
    <source>
        <strain evidence="2">DSM 19089 / UNIQEM U267 / AHT2</strain>
    </source>
</reference>
<accession>D6Z4X1</accession>
<dbReference type="AlphaFoldDB" id="D6Z4X1"/>
<dbReference type="HOGENOM" id="CLU_2492733_0_0_7"/>
<proteinExistence type="predicted"/>
<evidence type="ECO:0000313" key="2">
    <source>
        <dbReference type="Proteomes" id="UP000001508"/>
    </source>
</evidence>
<dbReference type="RefSeq" id="WP_013164119.1">
    <property type="nucleotide sequence ID" value="NC_014216.1"/>
</dbReference>
<evidence type="ECO:0000313" key="1">
    <source>
        <dbReference type="EMBL" id="ADH86596.1"/>
    </source>
</evidence>
<dbReference type="STRING" id="589865.DaAHT2_1916"/>
<name>D6Z4X1_DESAT</name>
<dbReference type="Proteomes" id="UP000001508">
    <property type="component" value="Chromosome"/>
</dbReference>
<dbReference type="InParanoid" id="D6Z4X1"/>
<keyword evidence="2" id="KW-1185">Reference proteome</keyword>
<organism evidence="1 2">
    <name type="scientific">Desulfurivibrio alkaliphilus (strain DSM 19089 / UNIQEM U267 / AHT2)</name>
    <dbReference type="NCBI Taxonomy" id="589865"/>
    <lineage>
        <taxon>Bacteria</taxon>
        <taxon>Pseudomonadati</taxon>
        <taxon>Thermodesulfobacteriota</taxon>
        <taxon>Desulfobulbia</taxon>
        <taxon>Desulfobulbales</taxon>
        <taxon>Desulfobulbaceae</taxon>
        <taxon>Desulfurivibrio</taxon>
    </lineage>
</organism>